<dbReference type="InterPro" id="IPR045143">
    <property type="entry name" value="Spc25"/>
</dbReference>
<organism evidence="12 13">
    <name type="scientific">Postia placenta MAD-698-R-SB12</name>
    <dbReference type="NCBI Taxonomy" id="670580"/>
    <lineage>
        <taxon>Eukaryota</taxon>
        <taxon>Fungi</taxon>
        <taxon>Dikarya</taxon>
        <taxon>Basidiomycota</taxon>
        <taxon>Agaricomycotina</taxon>
        <taxon>Agaricomycetes</taxon>
        <taxon>Polyporales</taxon>
        <taxon>Adustoporiaceae</taxon>
        <taxon>Rhodonia</taxon>
    </lineage>
</organism>
<evidence type="ECO:0000256" key="2">
    <source>
        <dbReference type="ARBA" id="ARBA00022454"/>
    </source>
</evidence>
<dbReference type="EMBL" id="KZ110591">
    <property type="protein sequence ID" value="OSX67944.1"/>
    <property type="molecule type" value="Genomic_DNA"/>
</dbReference>
<dbReference type="AlphaFoldDB" id="A0A1X6NH59"/>
<dbReference type="PANTHER" id="PTHR14281">
    <property type="entry name" value="KINETOCHORE PROTEIN SPC25-RELATED"/>
    <property type="match status" value="1"/>
</dbReference>
<reference evidence="12 13" key="1">
    <citation type="submission" date="2017-04" db="EMBL/GenBank/DDBJ databases">
        <title>Genome Sequence of the Model Brown-Rot Fungus Postia placenta SB12.</title>
        <authorList>
            <consortium name="DOE Joint Genome Institute"/>
            <person name="Gaskell J."/>
            <person name="Kersten P."/>
            <person name="Larrondo L.F."/>
            <person name="Canessa P."/>
            <person name="Martinez D."/>
            <person name="Hibbett D."/>
            <person name="Schmoll M."/>
            <person name="Kubicek C.P."/>
            <person name="Martinez A.T."/>
            <person name="Yadav J."/>
            <person name="Master E."/>
            <person name="Magnuson J.K."/>
            <person name="James T."/>
            <person name="Yaver D."/>
            <person name="Berka R."/>
            <person name="Labutti K."/>
            <person name="Lipzen A."/>
            <person name="Aerts A."/>
            <person name="Barry K."/>
            <person name="Henrissat B."/>
            <person name="Blanchette R."/>
            <person name="Grigoriev I."/>
            <person name="Cullen D."/>
        </authorList>
    </citation>
    <scope>NUCLEOTIDE SEQUENCE [LARGE SCALE GENOMIC DNA]</scope>
    <source>
        <strain evidence="12 13">MAD-698-R-SB12</strain>
    </source>
</reference>
<evidence type="ECO:0000313" key="12">
    <source>
        <dbReference type="EMBL" id="OSX67944.1"/>
    </source>
</evidence>
<evidence type="ECO:0000256" key="9">
    <source>
        <dbReference type="RuleBase" id="RU367150"/>
    </source>
</evidence>
<keyword evidence="13" id="KW-1185">Reference proteome</keyword>
<keyword evidence="7 9" id="KW-0131">Cell cycle</keyword>
<sequence>MARVARAPKLDLASVLNSQNPQIDLRLDAFEVSTQNFLRAVSNYTQRALTEIANRKNVHLTTRKKLAEKAQAVEVETNQCKLKEIELIKVIDSELEERKEAETLVATFRRQLSAARDRCAALEGEVEQHRTLAADMSRERERERLLLESHAAKIAPEVVHCADRLQCQIEGVDKDKILIRFLQLDTHNSNREFSLVLDVSSRSYKVSTMTPILPNLPIMLDDLNKNRDIYAFIKRIRVAYLVLIG</sequence>
<evidence type="ECO:0000256" key="10">
    <source>
        <dbReference type="SAM" id="Coils"/>
    </source>
</evidence>
<dbReference type="GeneID" id="36328820"/>
<dbReference type="Proteomes" id="UP000194127">
    <property type="component" value="Unassembled WGS sequence"/>
</dbReference>
<keyword evidence="4 9" id="KW-0498">Mitosis</keyword>
<dbReference type="PANTHER" id="PTHR14281:SF0">
    <property type="entry name" value="KINETOCHORE PROTEIN SPC25"/>
    <property type="match status" value="1"/>
</dbReference>
<gene>
    <name evidence="12" type="ORF">POSPLADRAFT_1129706</name>
</gene>
<feature type="coiled-coil region" evidence="10">
    <location>
        <begin position="91"/>
        <end position="139"/>
    </location>
</feature>
<keyword evidence="5 9" id="KW-0995">Kinetochore</keyword>
<keyword evidence="3 9" id="KW-0132">Cell division</keyword>
<dbReference type="CDD" id="cd23784">
    <property type="entry name" value="RWD_Spc25"/>
    <property type="match status" value="1"/>
</dbReference>
<dbReference type="RefSeq" id="XP_024344738.1">
    <property type="nucleotide sequence ID" value="XM_024483871.1"/>
</dbReference>
<keyword evidence="8 9" id="KW-0137">Centromere</keyword>
<keyword evidence="6 10" id="KW-0175">Coiled coil</keyword>
<dbReference type="OrthoDB" id="4056921at2759"/>
<evidence type="ECO:0000256" key="4">
    <source>
        <dbReference type="ARBA" id="ARBA00022776"/>
    </source>
</evidence>
<evidence type="ECO:0000256" key="6">
    <source>
        <dbReference type="ARBA" id="ARBA00023054"/>
    </source>
</evidence>
<keyword evidence="9" id="KW-0539">Nucleus</keyword>
<evidence type="ECO:0000256" key="8">
    <source>
        <dbReference type="ARBA" id="ARBA00023328"/>
    </source>
</evidence>
<evidence type="ECO:0000256" key="5">
    <source>
        <dbReference type="ARBA" id="ARBA00022838"/>
    </source>
</evidence>
<proteinExistence type="inferred from homology"/>
<evidence type="ECO:0000256" key="1">
    <source>
        <dbReference type="ARBA" id="ARBA00006379"/>
    </source>
</evidence>
<comment type="subcellular location">
    <subcellularLocation>
        <location evidence="9">Nucleus</location>
    </subcellularLocation>
    <subcellularLocation>
        <location evidence="9">Chromosome</location>
        <location evidence="9">Centromere</location>
        <location evidence="9">Kinetochore</location>
    </subcellularLocation>
</comment>
<dbReference type="InterPro" id="IPR013255">
    <property type="entry name" value="Spc25_C"/>
</dbReference>
<evidence type="ECO:0000256" key="3">
    <source>
        <dbReference type="ARBA" id="ARBA00022618"/>
    </source>
</evidence>
<name>A0A1X6NH59_9APHY</name>
<dbReference type="Gene3D" id="3.30.457.50">
    <property type="entry name" value="Chromosome segregation protein Spc25"/>
    <property type="match status" value="1"/>
</dbReference>
<dbReference type="STRING" id="670580.A0A1X6NH59"/>
<feature type="domain" description="Chromosome segregation protein Spc25 C-terminal" evidence="11">
    <location>
        <begin position="172"/>
        <end position="239"/>
    </location>
</feature>
<evidence type="ECO:0000256" key="7">
    <source>
        <dbReference type="ARBA" id="ARBA00023306"/>
    </source>
</evidence>
<dbReference type="GO" id="GO:0051301">
    <property type="term" value="P:cell division"/>
    <property type="evidence" value="ECO:0007669"/>
    <property type="project" value="UniProtKB-UniRule"/>
</dbReference>
<dbReference type="GO" id="GO:0007059">
    <property type="term" value="P:chromosome segregation"/>
    <property type="evidence" value="ECO:0007669"/>
    <property type="project" value="InterPro"/>
</dbReference>
<comment type="similarity">
    <text evidence="1 9">Belongs to the SPC25 family.</text>
</comment>
<evidence type="ECO:0000313" key="13">
    <source>
        <dbReference type="Proteomes" id="UP000194127"/>
    </source>
</evidence>
<comment type="subunit">
    <text evidence="9">Component of the NDC80 complex.</text>
</comment>
<evidence type="ECO:0000259" key="11">
    <source>
        <dbReference type="Pfam" id="PF08234"/>
    </source>
</evidence>
<dbReference type="GO" id="GO:0031262">
    <property type="term" value="C:Ndc80 complex"/>
    <property type="evidence" value="ECO:0007669"/>
    <property type="project" value="InterPro"/>
</dbReference>
<keyword evidence="2 9" id="KW-0158">Chromosome</keyword>
<comment type="function">
    <text evidence="9">Acts as a component of the essential kinetochore-associated NDC80 complex, which is required for chromosome segregation and spindle checkpoint activity.</text>
</comment>
<dbReference type="Pfam" id="PF08234">
    <property type="entry name" value="Spindle_Spc25"/>
    <property type="match status" value="1"/>
</dbReference>
<dbReference type="GO" id="GO:0005634">
    <property type="term" value="C:nucleus"/>
    <property type="evidence" value="ECO:0007669"/>
    <property type="project" value="UniProtKB-SubCell"/>
</dbReference>
<accession>A0A1X6NH59</accession>
<protein>
    <recommendedName>
        <fullName evidence="9">Kinetochore protein SPC25</fullName>
    </recommendedName>
</protein>